<evidence type="ECO:0000259" key="2">
    <source>
        <dbReference type="Pfam" id="PF13386"/>
    </source>
</evidence>
<accession>A0A6P0BGY5</accession>
<dbReference type="PANTHER" id="PTHR40659:SF1">
    <property type="entry name" value="NICKEL_COBALT EFFLUX SYSTEM RCNA"/>
    <property type="match status" value="1"/>
</dbReference>
<keyword evidence="1" id="KW-0472">Membrane</keyword>
<dbReference type="Proteomes" id="UP000471560">
    <property type="component" value="Unassembled WGS sequence"/>
</dbReference>
<dbReference type="GO" id="GO:0046583">
    <property type="term" value="F:monoatomic cation efflux transmembrane transporter activity"/>
    <property type="evidence" value="ECO:0007669"/>
    <property type="project" value="TreeGrafter"/>
</dbReference>
<organism evidence="3 4">
    <name type="scientific">Rhizobium leguminosarum</name>
    <dbReference type="NCBI Taxonomy" id="384"/>
    <lineage>
        <taxon>Bacteria</taxon>
        <taxon>Pseudomonadati</taxon>
        <taxon>Pseudomonadota</taxon>
        <taxon>Alphaproteobacteria</taxon>
        <taxon>Hyphomicrobiales</taxon>
        <taxon>Rhizobiaceae</taxon>
        <taxon>Rhizobium/Agrobacterium group</taxon>
        <taxon>Rhizobium</taxon>
    </lineage>
</organism>
<dbReference type="GO" id="GO:0032025">
    <property type="term" value="P:response to cobalt ion"/>
    <property type="evidence" value="ECO:0007669"/>
    <property type="project" value="TreeGrafter"/>
</dbReference>
<keyword evidence="1" id="KW-1133">Transmembrane helix</keyword>
<feature type="domain" description="Urease accessory protein UreH-like transmembrane" evidence="2">
    <location>
        <begin position="17"/>
        <end position="93"/>
    </location>
</feature>
<feature type="transmembrane region" description="Helical" evidence="1">
    <location>
        <begin position="54"/>
        <end position="77"/>
    </location>
</feature>
<dbReference type="GO" id="GO:0010045">
    <property type="term" value="P:response to nickel cation"/>
    <property type="evidence" value="ECO:0007669"/>
    <property type="project" value="TreeGrafter"/>
</dbReference>
<sequence>MWMVVRAFLGTPHHHHYSGQDLAVGIASGLVPCPLTLFVMTFSMSKGVPVAGVLFEMVMMIGVAATLSTEAAVRILFRKQIVRLFETKSGMLTTVARGLQALSGAIVVALAVHQVGSSI</sequence>
<gene>
    <name evidence="3" type="ORF">GR204_35185</name>
</gene>
<dbReference type="GO" id="GO:0015099">
    <property type="term" value="F:nickel cation transmembrane transporter activity"/>
    <property type="evidence" value="ECO:0007669"/>
    <property type="project" value="TreeGrafter"/>
</dbReference>
<feature type="transmembrane region" description="Helical" evidence="1">
    <location>
        <begin position="98"/>
        <end position="116"/>
    </location>
</feature>
<dbReference type="PANTHER" id="PTHR40659">
    <property type="entry name" value="NICKEL/COBALT EFFLUX SYSTEM RCNA"/>
    <property type="match status" value="1"/>
</dbReference>
<dbReference type="InterPro" id="IPR051224">
    <property type="entry name" value="NiCoT_RcnA"/>
</dbReference>
<dbReference type="EMBL" id="WUEZ01000092">
    <property type="protein sequence ID" value="NEI39103.1"/>
    <property type="molecule type" value="Genomic_DNA"/>
</dbReference>
<proteinExistence type="predicted"/>
<name>A0A6P0BGY5_RHILE</name>
<evidence type="ECO:0000313" key="4">
    <source>
        <dbReference type="Proteomes" id="UP000471560"/>
    </source>
</evidence>
<evidence type="ECO:0000313" key="3">
    <source>
        <dbReference type="EMBL" id="NEI39103.1"/>
    </source>
</evidence>
<dbReference type="AlphaFoldDB" id="A0A6P0BGY5"/>
<dbReference type="Pfam" id="PF13386">
    <property type="entry name" value="DsbD_2"/>
    <property type="match status" value="1"/>
</dbReference>
<dbReference type="InterPro" id="IPR039447">
    <property type="entry name" value="UreH-like_TM_dom"/>
</dbReference>
<keyword evidence="1" id="KW-0812">Transmembrane</keyword>
<dbReference type="GO" id="GO:0006824">
    <property type="term" value="P:cobalt ion transport"/>
    <property type="evidence" value="ECO:0007669"/>
    <property type="project" value="UniProtKB-KW"/>
</dbReference>
<dbReference type="GO" id="GO:0005886">
    <property type="term" value="C:plasma membrane"/>
    <property type="evidence" value="ECO:0007669"/>
    <property type="project" value="UniProtKB-SubCell"/>
</dbReference>
<feature type="transmembrane region" description="Helical" evidence="1">
    <location>
        <begin position="21"/>
        <end position="42"/>
    </location>
</feature>
<comment type="caution">
    <text evidence="3">The sequence shown here is derived from an EMBL/GenBank/DDBJ whole genome shotgun (WGS) entry which is preliminary data.</text>
</comment>
<protein>
    <recommendedName>
        <fullName evidence="2">Urease accessory protein UreH-like transmembrane domain-containing protein</fullName>
    </recommendedName>
</protein>
<evidence type="ECO:0000256" key="1">
    <source>
        <dbReference type="SAM" id="Phobius"/>
    </source>
</evidence>
<reference evidence="3 4" key="1">
    <citation type="submission" date="2019-12" db="EMBL/GenBank/DDBJ databases">
        <title>Rhizobium genotypes associated with high levels of biological nitrogen fixation by grain legumes in a temperate-maritime cropping system.</title>
        <authorList>
            <person name="Maluk M."/>
            <person name="Francesc Ferrando Molina F."/>
            <person name="Lopez Del Egido L."/>
            <person name="Lafos M."/>
            <person name="Langarica-Fuentes A."/>
            <person name="Gebre Yohannes G."/>
            <person name="Young M.W."/>
            <person name="Martin P."/>
            <person name="Gantlett R."/>
            <person name="Kenicer G."/>
            <person name="Hawes C."/>
            <person name="Begg G.S."/>
            <person name="Quilliam R.S."/>
            <person name="Squire G.R."/>
            <person name="Poole P.S."/>
            <person name="Young P.W."/>
            <person name="Iannetta P.M."/>
            <person name="James E.K."/>
        </authorList>
    </citation>
    <scope>NUCLEOTIDE SEQUENCE [LARGE SCALE GENOMIC DNA]</scope>
    <source>
        <strain evidence="3 4">JHI1096</strain>
    </source>
</reference>